<evidence type="ECO:0000256" key="1">
    <source>
        <dbReference type="SAM" id="MobiDB-lite"/>
    </source>
</evidence>
<dbReference type="PANTHER" id="PTHR30290:SF65">
    <property type="entry name" value="MONOACYL PHOSPHATIDYLINOSITOL TETRAMANNOSIDE-BINDING PROTEIN LPQW-RELATED"/>
    <property type="match status" value="1"/>
</dbReference>
<dbReference type="AlphaFoldDB" id="A0A022L0F8"/>
<evidence type="ECO:0000256" key="2">
    <source>
        <dbReference type="SAM" id="SignalP"/>
    </source>
</evidence>
<dbReference type="SUPFAM" id="SSF53850">
    <property type="entry name" value="Periplasmic binding protein-like II"/>
    <property type="match status" value="1"/>
</dbReference>
<dbReference type="CDD" id="cd08501">
    <property type="entry name" value="PBP2_Lpqw"/>
    <property type="match status" value="1"/>
</dbReference>
<dbReference type="GO" id="GO:1904680">
    <property type="term" value="F:peptide transmembrane transporter activity"/>
    <property type="evidence" value="ECO:0007669"/>
    <property type="project" value="TreeGrafter"/>
</dbReference>
<feature type="chain" id="PRO_5001501679" evidence="2">
    <location>
        <begin position="24"/>
        <end position="583"/>
    </location>
</feature>
<sequence length="583" mass="62822">MRFTRRSMLGATALSAVTVTALAACSQDTGQGGGSGGTGGSGGSDGGGGGGDQIAADQNDINAKERDELGEGGVLRLANNAFPANWNTFHTDGNEANTTEMMGALYPSLYLYTAAGEVEPEPQVTKRLELTSEDPQVMEIELNEGMQWSDGTPINYKSIENVFNIMNGSQEEYGIASSSGYDKVEKIEQGDNEYTAVITFKEKYADWKGLASVMPDSLAESADAFNTSWAAEPLVTAGPYKVGKIDAANKTVLLEPDENWWGDKAPLSQVLFTTIEDPSAMATSFQNGQLDVIETTVPATYSVVEPLIDNGAVLRKAAGPNWTHITLNAAEGRPLADQAVRQAIFRAIDRHEVFLSVNSTMPYPENTEPLNNHLLMTNQEGYQDNAGDLGTPDPDAAKKLLEDAGYTMEGDVYTKDGKAIEITYVYNDGSKTNEAVVPVVQEALKAVGITMNVQKVPPTDLFSKYVIPGEFDLTLFGWVGNPFLSSGDSIWKTDGEQNFGKVPAPEADPLLDQAAVETDPDKRLELMNEADGHLWEAAGVLPLWQAYDFFVQHPDLANYGAKGFQSLDWTKIGYVAGSDKLNG</sequence>
<feature type="signal peptide" evidence="2">
    <location>
        <begin position="1"/>
        <end position="23"/>
    </location>
</feature>
<dbReference type="PIRSF" id="PIRSF002741">
    <property type="entry name" value="MppA"/>
    <property type="match status" value="1"/>
</dbReference>
<dbReference type="InterPro" id="IPR039424">
    <property type="entry name" value="SBP_5"/>
</dbReference>
<dbReference type="HOGENOM" id="CLU_017028_11_1_11"/>
<feature type="domain" description="Solute-binding protein family 5" evidence="3">
    <location>
        <begin position="119"/>
        <end position="484"/>
    </location>
</feature>
<comment type="caution">
    <text evidence="4">The sequence shown here is derived from an EMBL/GenBank/DDBJ whole genome shotgun (WGS) entry which is preliminary data.</text>
</comment>
<dbReference type="RefSeq" id="WP_017822284.1">
    <property type="nucleotide sequence ID" value="NZ_AORC01000003.1"/>
</dbReference>
<dbReference type="Proteomes" id="UP000019754">
    <property type="component" value="Unassembled WGS sequence"/>
</dbReference>
<dbReference type="Pfam" id="PF00496">
    <property type="entry name" value="SBP_bac_5"/>
    <property type="match status" value="1"/>
</dbReference>
<dbReference type="GO" id="GO:0042597">
    <property type="term" value="C:periplasmic space"/>
    <property type="evidence" value="ECO:0007669"/>
    <property type="project" value="UniProtKB-ARBA"/>
</dbReference>
<dbReference type="PANTHER" id="PTHR30290">
    <property type="entry name" value="PERIPLASMIC BINDING COMPONENT OF ABC TRANSPORTER"/>
    <property type="match status" value="1"/>
</dbReference>
<feature type="compositionally biased region" description="Gly residues" evidence="1">
    <location>
        <begin position="30"/>
        <end position="52"/>
    </location>
</feature>
<dbReference type="Gene3D" id="3.10.105.10">
    <property type="entry name" value="Dipeptide-binding Protein, Domain 3"/>
    <property type="match status" value="1"/>
</dbReference>
<gene>
    <name evidence="4" type="ORF">D641_0102835</name>
</gene>
<reference evidence="4 5" key="1">
    <citation type="journal article" date="2013" name="Genome Announc.">
        <title>Draft genome sequence of an Actinobacterium, Brachybacterium muris strain UCD-AY4.</title>
        <authorList>
            <person name="Lo J.R."/>
            <person name="Lang J.M."/>
            <person name="Darling A.E."/>
            <person name="Eisen J.A."/>
            <person name="Coil D.A."/>
        </authorList>
    </citation>
    <scope>NUCLEOTIDE SEQUENCE [LARGE SCALE GENOMIC DNA]</scope>
    <source>
        <strain evidence="4 5">UCD-AY4</strain>
    </source>
</reference>
<accession>A0A022L0F8</accession>
<dbReference type="InterPro" id="IPR000914">
    <property type="entry name" value="SBP_5_dom"/>
</dbReference>
<proteinExistence type="predicted"/>
<dbReference type="InterPro" id="IPR030678">
    <property type="entry name" value="Peptide/Ni-bd"/>
</dbReference>
<evidence type="ECO:0000313" key="5">
    <source>
        <dbReference type="Proteomes" id="UP000019754"/>
    </source>
</evidence>
<keyword evidence="5" id="KW-1185">Reference proteome</keyword>
<protein>
    <submittedName>
        <fullName evidence="4">Peptide ABC transporter substrate-binding protein</fullName>
    </submittedName>
</protein>
<evidence type="ECO:0000259" key="3">
    <source>
        <dbReference type="Pfam" id="PF00496"/>
    </source>
</evidence>
<dbReference type="OrthoDB" id="7888869at2"/>
<keyword evidence="2" id="KW-0732">Signal</keyword>
<dbReference type="Gene3D" id="3.40.190.10">
    <property type="entry name" value="Periplasmic binding protein-like II"/>
    <property type="match status" value="1"/>
</dbReference>
<name>A0A022L0F8_9MICO</name>
<dbReference type="STRING" id="1249481.D641_0102835"/>
<dbReference type="PROSITE" id="PS51257">
    <property type="entry name" value="PROKAR_LIPOPROTEIN"/>
    <property type="match status" value="1"/>
</dbReference>
<organism evidence="4 5">
    <name type="scientific">Brachybacterium muris UCD-AY4</name>
    <dbReference type="NCBI Taxonomy" id="1249481"/>
    <lineage>
        <taxon>Bacteria</taxon>
        <taxon>Bacillati</taxon>
        <taxon>Actinomycetota</taxon>
        <taxon>Actinomycetes</taxon>
        <taxon>Micrococcales</taxon>
        <taxon>Dermabacteraceae</taxon>
        <taxon>Brachybacterium</taxon>
    </lineage>
</organism>
<dbReference type="GO" id="GO:0015833">
    <property type="term" value="P:peptide transport"/>
    <property type="evidence" value="ECO:0007669"/>
    <property type="project" value="TreeGrafter"/>
</dbReference>
<evidence type="ECO:0000313" key="4">
    <source>
        <dbReference type="EMBL" id="EYT50761.1"/>
    </source>
</evidence>
<dbReference type="GO" id="GO:0043190">
    <property type="term" value="C:ATP-binding cassette (ABC) transporter complex"/>
    <property type="evidence" value="ECO:0007669"/>
    <property type="project" value="InterPro"/>
</dbReference>
<feature type="region of interest" description="Disordered" evidence="1">
    <location>
        <begin position="28"/>
        <end position="56"/>
    </location>
</feature>
<dbReference type="EMBL" id="AORC01000003">
    <property type="protein sequence ID" value="EYT50761.1"/>
    <property type="molecule type" value="Genomic_DNA"/>
</dbReference>